<evidence type="ECO:0000256" key="9">
    <source>
        <dbReference type="RuleBase" id="RU362114"/>
    </source>
</evidence>
<dbReference type="Pfam" id="PF00644">
    <property type="entry name" value="PARP"/>
    <property type="match status" value="1"/>
</dbReference>
<dbReference type="PANTHER" id="PTHR45740:SF7">
    <property type="entry name" value="PROTEIN MONO-ADP-RIBOSYLTRANSFERASE TIPARP"/>
    <property type="match status" value="1"/>
</dbReference>
<reference evidence="11 12" key="1">
    <citation type="journal article" date="2023" name="bioRxiv">
        <title>Conserved and derived expression patterns and positive selection on dental genes reveal complex evolutionary context of ever-growing rodent molars.</title>
        <authorList>
            <person name="Calamari Z.T."/>
            <person name="Song A."/>
            <person name="Cohen E."/>
            <person name="Akter M."/>
            <person name="Roy R.D."/>
            <person name="Hallikas O."/>
            <person name="Christensen M.M."/>
            <person name="Li P."/>
            <person name="Marangoni P."/>
            <person name="Jernvall J."/>
            <person name="Klein O.D."/>
        </authorList>
    </citation>
    <scope>NUCLEOTIDE SEQUENCE [LARGE SCALE GENOMIC DNA]</scope>
    <source>
        <strain evidence="11">V071</strain>
    </source>
</reference>
<dbReference type="Proteomes" id="UP001488838">
    <property type="component" value="Unassembled WGS sequence"/>
</dbReference>
<keyword evidence="5" id="KW-0013">ADP-ribosylation</keyword>
<evidence type="ECO:0000256" key="6">
    <source>
        <dbReference type="ARBA" id="ARBA00023027"/>
    </source>
</evidence>
<evidence type="ECO:0000256" key="7">
    <source>
        <dbReference type="ARBA" id="ARBA00023242"/>
    </source>
</evidence>
<name>A0AAW0I6S4_MYOGA</name>
<dbReference type="InterPro" id="IPR051712">
    <property type="entry name" value="ARTD-AVP"/>
</dbReference>
<evidence type="ECO:0000256" key="3">
    <source>
        <dbReference type="ARBA" id="ARBA00022679"/>
    </source>
</evidence>
<sequence length="202" mass="23778">MHPSQDFIQVPVSAEDKSYRIIYNLFHKTVPEFKYRILQILRVQNQFLWEKYKRKKEYMNRKMFGRDRIINERHLFHGTSQDVVDGICKHNFDPRVCGKHATMFGQGSYFAKKASYSHNFSKKSSKGIHFMFLAKVLTGRYTMGSHGMRRPPPVNPGSVTSDLYDSCVDNFFEPQIFVIFNDDQSYPYFVIQYEEVSNTVSI</sequence>
<proteinExistence type="inferred from homology"/>
<dbReference type="GO" id="GO:0016779">
    <property type="term" value="F:nucleotidyltransferase activity"/>
    <property type="evidence" value="ECO:0007669"/>
    <property type="project" value="UniProtKB-KW"/>
</dbReference>
<dbReference type="GO" id="GO:0003950">
    <property type="term" value="F:NAD+ poly-ADP-ribosyltransferase activity"/>
    <property type="evidence" value="ECO:0007669"/>
    <property type="project" value="UniProtKB-UniRule"/>
</dbReference>
<evidence type="ECO:0000256" key="5">
    <source>
        <dbReference type="ARBA" id="ARBA00022765"/>
    </source>
</evidence>
<dbReference type="EMBL" id="JBBHLL010000203">
    <property type="protein sequence ID" value="KAK7810138.1"/>
    <property type="molecule type" value="Genomic_DNA"/>
</dbReference>
<comment type="subcellular location">
    <subcellularLocation>
        <location evidence="1">Nucleus</location>
    </subcellularLocation>
</comment>
<dbReference type="InterPro" id="IPR012317">
    <property type="entry name" value="Poly(ADP-ribose)pol_cat_dom"/>
</dbReference>
<dbReference type="SUPFAM" id="SSF56399">
    <property type="entry name" value="ADP-ribosylation"/>
    <property type="match status" value="1"/>
</dbReference>
<comment type="similarity">
    <text evidence="8">Belongs to the ARTD/PARP family.</text>
</comment>
<dbReference type="FunFam" id="3.90.228.10:FF:000003">
    <property type="entry name" value="TCDD-inducible poly [ADP-ribose] polymerase"/>
    <property type="match status" value="1"/>
</dbReference>
<dbReference type="Gene3D" id="3.90.228.10">
    <property type="match status" value="1"/>
</dbReference>
<dbReference type="AlphaFoldDB" id="A0AAW0I6S4"/>
<dbReference type="GO" id="GO:1990404">
    <property type="term" value="F:NAD+-protein mono-ADP-ribosyltransferase activity"/>
    <property type="evidence" value="ECO:0007669"/>
    <property type="project" value="TreeGrafter"/>
</dbReference>
<comment type="caution">
    <text evidence="11">The sequence shown here is derived from an EMBL/GenBank/DDBJ whole genome shotgun (WGS) entry which is preliminary data.</text>
</comment>
<protein>
    <recommendedName>
        <fullName evidence="9">Poly [ADP-ribose] polymerase</fullName>
        <shortName evidence="9">PARP</shortName>
        <ecNumber evidence="9">2.4.2.-</ecNumber>
    </recommendedName>
</protein>
<keyword evidence="6 9" id="KW-0520">NAD</keyword>
<evidence type="ECO:0000256" key="4">
    <source>
        <dbReference type="ARBA" id="ARBA00022695"/>
    </source>
</evidence>
<dbReference type="EC" id="2.4.2.-" evidence="9"/>
<keyword evidence="7" id="KW-0539">Nucleus</keyword>
<keyword evidence="4" id="KW-0548">Nucleotidyltransferase</keyword>
<evidence type="ECO:0000256" key="1">
    <source>
        <dbReference type="ARBA" id="ARBA00004123"/>
    </source>
</evidence>
<dbReference type="PANTHER" id="PTHR45740">
    <property type="entry name" value="POLY [ADP-RIBOSE] POLYMERASE"/>
    <property type="match status" value="1"/>
</dbReference>
<keyword evidence="2 9" id="KW-0328">Glycosyltransferase</keyword>
<evidence type="ECO:0000313" key="12">
    <source>
        <dbReference type="Proteomes" id="UP001488838"/>
    </source>
</evidence>
<evidence type="ECO:0000256" key="8">
    <source>
        <dbReference type="ARBA" id="ARBA00024347"/>
    </source>
</evidence>
<dbReference type="CDD" id="cd01439">
    <property type="entry name" value="TCCD_inducible_PARP_like"/>
    <property type="match status" value="1"/>
</dbReference>
<dbReference type="PROSITE" id="PS51059">
    <property type="entry name" value="PARP_CATALYTIC"/>
    <property type="match status" value="1"/>
</dbReference>
<accession>A0AAW0I6S4</accession>
<dbReference type="GO" id="GO:0005634">
    <property type="term" value="C:nucleus"/>
    <property type="evidence" value="ECO:0007669"/>
    <property type="project" value="UniProtKB-SubCell"/>
</dbReference>
<evidence type="ECO:0000313" key="11">
    <source>
        <dbReference type="EMBL" id="KAK7810138.1"/>
    </source>
</evidence>
<gene>
    <name evidence="11" type="ORF">U0070_026542</name>
</gene>
<organism evidence="11 12">
    <name type="scientific">Myodes glareolus</name>
    <name type="common">Bank vole</name>
    <name type="synonym">Clethrionomys glareolus</name>
    <dbReference type="NCBI Taxonomy" id="447135"/>
    <lineage>
        <taxon>Eukaryota</taxon>
        <taxon>Metazoa</taxon>
        <taxon>Chordata</taxon>
        <taxon>Craniata</taxon>
        <taxon>Vertebrata</taxon>
        <taxon>Euteleostomi</taxon>
        <taxon>Mammalia</taxon>
        <taxon>Eutheria</taxon>
        <taxon>Euarchontoglires</taxon>
        <taxon>Glires</taxon>
        <taxon>Rodentia</taxon>
        <taxon>Myomorpha</taxon>
        <taxon>Muroidea</taxon>
        <taxon>Cricetidae</taxon>
        <taxon>Arvicolinae</taxon>
        <taxon>Myodes</taxon>
    </lineage>
</organism>
<keyword evidence="3 9" id="KW-0808">Transferase</keyword>
<evidence type="ECO:0000259" key="10">
    <source>
        <dbReference type="PROSITE" id="PS51059"/>
    </source>
</evidence>
<feature type="domain" description="PARP catalytic" evidence="10">
    <location>
        <begin position="1"/>
        <end position="202"/>
    </location>
</feature>
<evidence type="ECO:0000256" key="2">
    <source>
        <dbReference type="ARBA" id="ARBA00022676"/>
    </source>
</evidence>
<keyword evidence="12" id="KW-1185">Reference proteome</keyword>